<dbReference type="Gene3D" id="1.20.58.340">
    <property type="entry name" value="Magnesium transport protein CorA, transmembrane region"/>
    <property type="match status" value="1"/>
</dbReference>
<evidence type="ECO:0000313" key="7">
    <source>
        <dbReference type="Proteomes" id="UP000433876"/>
    </source>
</evidence>
<keyword evidence="2 5" id="KW-0812">Transmembrane</keyword>
<sequence length="480" mass="54425">MEGRLGVRILSTSAEEANWLIEERCVDCSTLINLVHPAHGDLPDQCYLFMHKDDYPSIDGGREALLAAFNVPRFVASRTCFELNGYAGCKPVFEEPQHTNPFGEQQAEETTSTTPALTTCTTWFRYLVKMVQKIDSFQDKYKPYDKEPEYVPEDSRKGYEWFEMSAFTRWDSPGKCRVLCVDTPPDFPDRLRDALLKKTESPNLSEAAAAQADPFALHADLLDVMITYSDISVWRVRDPIRLLEKSRLNGHDLFEQIHDHARHANHSSEVLEAGMQTVQELGRYQREIHETIAAHGHGPGQQRTGGSGLQRRGLTLTYRAQAREYTQFQLSLVRSLKLRSDSSLQRLKNEVGLAYNNIARQDNSVMKSIALLTMIFLPATFISALFSTTFFTYGDNGSWEVSDELWIYFVTTVPATITIVVFWRVWLDYGDVIYKWLKGLALRAWKGATGPVSRTRSGSTTETGVEDGIQHARTKTEVTV</sequence>
<name>A0A8S8ZQV5_SORMA</name>
<feature type="transmembrane region" description="Helical" evidence="5">
    <location>
        <begin position="369"/>
        <end position="393"/>
    </location>
</feature>
<evidence type="ECO:0000313" key="6">
    <source>
        <dbReference type="EMBL" id="KAA8633217.1"/>
    </source>
</evidence>
<dbReference type="OMA" id="WIKLNIF"/>
<comment type="caution">
    <text evidence="6">The sequence shown here is derived from an EMBL/GenBank/DDBJ whole genome shotgun (WGS) entry which is preliminary data.</text>
</comment>
<gene>
    <name evidence="6" type="ORF">SMACR_01379</name>
</gene>
<evidence type="ECO:0000256" key="4">
    <source>
        <dbReference type="ARBA" id="ARBA00023136"/>
    </source>
</evidence>
<dbReference type="SUPFAM" id="SSF144083">
    <property type="entry name" value="Magnesium transport protein CorA, transmembrane region"/>
    <property type="match status" value="1"/>
</dbReference>
<keyword evidence="4 5" id="KW-0472">Membrane</keyword>
<keyword evidence="3 5" id="KW-1133">Transmembrane helix</keyword>
<reference evidence="6 7" key="1">
    <citation type="submission" date="2017-07" db="EMBL/GenBank/DDBJ databases">
        <title>Genome sequence of the Sordaria macrospora wild type strain R19027.</title>
        <authorList>
            <person name="Nowrousian M."/>
            <person name="Teichert I."/>
            <person name="Kueck U."/>
        </authorList>
    </citation>
    <scope>NUCLEOTIDE SEQUENCE [LARGE SCALE GENOMIC DNA]</scope>
    <source>
        <strain evidence="6 7">R19027</strain>
        <tissue evidence="6">Mycelium</tissue>
    </source>
</reference>
<dbReference type="AlphaFoldDB" id="A0A8S8ZQV5"/>
<dbReference type="InterPro" id="IPR045863">
    <property type="entry name" value="CorA_TM1_TM2"/>
</dbReference>
<comment type="subcellular location">
    <subcellularLocation>
        <location evidence="1">Membrane</location>
        <topology evidence="1">Multi-pass membrane protein</topology>
    </subcellularLocation>
</comment>
<dbReference type="EMBL" id="NMPR01000040">
    <property type="protein sequence ID" value="KAA8633217.1"/>
    <property type="molecule type" value="Genomic_DNA"/>
</dbReference>
<evidence type="ECO:0000256" key="3">
    <source>
        <dbReference type="ARBA" id="ARBA00022989"/>
    </source>
</evidence>
<accession>A0A8S8ZQV5</accession>
<proteinExistence type="predicted"/>
<dbReference type="Proteomes" id="UP000433876">
    <property type="component" value="Unassembled WGS sequence"/>
</dbReference>
<evidence type="ECO:0000256" key="1">
    <source>
        <dbReference type="ARBA" id="ARBA00004141"/>
    </source>
</evidence>
<evidence type="ECO:0000256" key="2">
    <source>
        <dbReference type="ARBA" id="ARBA00022692"/>
    </source>
</evidence>
<dbReference type="GO" id="GO:0016020">
    <property type="term" value="C:membrane"/>
    <property type="evidence" value="ECO:0007669"/>
    <property type="project" value="UniProtKB-SubCell"/>
</dbReference>
<evidence type="ECO:0000256" key="5">
    <source>
        <dbReference type="SAM" id="Phobius"/>
    </source>
</evidence>
<dbReference type="VEuPathDB" id="FungiDB:SMAC_01379"/>
<organism evidence="6 7">
    <name type="scientific">Sordaria macrospora</name>
    <dbReference type="NCBI Taxonomy" id="5147"/>
    <lineage>
        <taxon>Eukaryota</taxon>
        <taxon>Fungi</taxon>
        <taxon>Dikarya</taxon>
        <taxon>Ascomycota</taxon>
        <taxon>Pezizomycotina</taxon>
        <taxon>Sordariomycetes</taxon>
        <taxon>Sordariomycetidae</taxon>
        <taxon>Sordariales</taxon>
        <taxon>Sordariaceae</taxon>
        <taxon>Sordaria</taxon>
    </lineage>
</organism>
<protein>
    <submittedName>
        <fullName evidence="6">Uncharacterized protein</fullName>
    </submittedName>
</protein>
<feature type="transmembrane region" description="Helical" evidence="5">
    <location>
        <begin position="405"/>
        <end position="427"/>
    </location>
</feature>